<name>A0A0E9W9R7_ANGAN</name>
<organism evidence="1">
    <name type="scientific">Anguilla anguilla</name>
    <name type="common">European freshwater eel</name>
    <name type="synonym">Muraena anguilla</name>
    <dbReference type="NCBI Taxonomy" id="7936"/>
    <lineage>
        <taxon>Eukaryota</taxon>
        <taxon>Metazoa</taxon>
        <taxon>Chordata</taxon>
        <taxon>Craniata</taxon>
        <taxon>Vertebrata</taxon>
        <taxon>Euteleostomi</taxon>
        <taxon>Actinopterygii</taxon>
        <taxon>Neopterygii</taxon>
        <taxon>Teleostei</taxon>
        <taxon>Anguilliformes</taxon>
        <taxon>Anguillidae</taxon>
        <taxon>Anguilla</taxon>
    </lineage>
</organism>
<sequence length="67" mass="8013">MTAYDWHKILCQHPSRESHIVRQLPQMALKPPLFRERSSPCKCSRQQHTMQCLQLPHRQTHRRNAAI</sequence>
<reference evidence="1" key="1">
    <citation type="submission" date="2014-11" db="EMBL/GenBank/DDBJ databases">
        <authorList>
            <person name="Amaro Gonzalez C."/>
        </authorList>
    </citation>
    <scope>NUCLEOTIDE SEQUENCE</scope>
</reference>
<dbReference type="EMBL" id="GBXM01021475">
    <property type="protein sequence ID" value="JAH87102.1"/>
    <property type="molecule type" value="Transcribed_RNA"/>
</dbReference>
<dbReference type="AlphaFoldDB" id="A0A0E9W9R7"/>
<evidence type="ECO:0000313" key="1">
    <source>
        <dbReference type="EMBL" id="JAH87102.1"/>
    </source>
</evidence>
<reference evidence="1" key="2">
    <citation type="journal article" date="2015" name="Fish Shellfish Immunol.">
        <title>Early steps in the European eel (Anguilla anguilla)-Vibrio vulnificus interaction in the gills: Role of the RtxA13 toxin.</title>
        <authorList>
            <person name="Callol A."/>
            <person name="Pajuelo D."/>
            <person name="Ebbesson L."/>
            <person name="Teles M."/>
            <person name="MacKenzie S."/>
            <person name="Amaro C."/>
        </authorList>
    </citation>
    <scope>NUCLEOTIDE SEQUENCE</scope>
</reference>
<protein>
    <submittedName>
        <fullName evidence="1">Uncharacterized protein</fullName>
    </submittedName>
</protein>
<proteinExistence type="predicted"/>
<accession>A0A0E9W9R7</accession>